<keyword evidence="1" id="KW-0812">Transmembrane</keyword>
<sequence length="101" mass="11577">MVKRIVLVLLFLMNLLVLLSPFATKSPANNNEDLKNTVFGLPFPFLIQDQSSYVPPFPYEMSMSSPWENPTTIKPVSLIISLFVVNVPIYLLYYLIGLRRK</sequence>
<evidence type="ECO:0000313" key="3">
    <source>
        <dbReference type="Proteomes" id="UP000284416"/>
    </source>
</evidence>
<dbReference type="RefSeq" id="WP_118919006.1">
    <property type="nucleotide sequence ID" value="NZ_QWEG01000001.1"/>
</dbReference>
<reference evidence="2 3" key="1">
    <citation type="journal article" date="2017" name="Int. J. Syst. Evol. Microbiol.">
        <title>Bacillus notoginsengisoli sp. nov., a novel bacterium isolated from the rhizosphere of Panax notoginseng.</title>
        <authorList>
            <person name="Zhang M.Y."/>
            <person name="Cheng J."/>
            <person name="Cai Y."/>
            <person name="Zhang T.Y."/>
            <person name="Wu Y.Y."/>
            <person name="Manikprabhu D."/>
            <person name="Li W.J."/>
            <person name="Zhang Y.X."/>
        </authorList>
    </citation>
    <scope>NUCLEOTIDE SEQUENCE [LARGE SCALE GENOMIC DNA]</scope>
    <source>
        <strain evidence="2 3">JCM 30743</strain>
    </source>
</reference>
<comment type="caution">
    <text evidence="2">The sequence shown here is derived from an EMBL/GenBank/DDBJ whole genome shotgun (WGS) entry which is preliminary data.</text>
</comment>
<keyword evidence="3" id="KW-1185">Reference proteome</keyword>
<dbReference type="AlphaFoldDB" id="A0A417YZU4"/>
<organism evidence="2 3">
    <name type="scientific">Neobacillus notoginsengisoli</name>
    <dbReference type="NCBI Taxonomy" id="1578198"/>
    <lineage>
        <taxon>Bacteria</taxon>
        <taxon>Bacillati</taxon>
        <taxon>Bacillota</taxon>
        <taxon>Bacilli</taxon>
        <taxon>Bacillales</taxon>
        <taxon>Bacillaceae</taxon>
        <taxon>Neobacillus</taxon>
    </lineage>
</organism>
<evidence type="ECO:0000313" key="2">
    <source>
        <dbReference type="EMBL" id="RHW43397.1"/>
    </source>
</evidence>
<name>A0A417YZU4_9BACI</name>
<keyword evidence="1" id="KW-1133">Transmembrane helix</keyword>
<dbReference type="OrthoDB" id="2941117at2"/>
<protein>
    <submittedName>
        <fullName evidence="2">Uncharacterized protein</fullName>
    </submittedName>
</protein>
<evidence type="ECO:0000256" key="1">
    <source>
        <dbReference type="SAM" id="Phobius"/>
    </source>
</evidence>
<proteinExistence type="predicted"/>
<gene>
    <name evidence="2" type="ORF">D1B31_01675</name>
</gene>
<dbReference type="Proteomes" id="UP000284416">
    <property type="component" value="Unassembled WGS sequence"/>
</dbReference>
<feature type="transmembrane region" description="Helical" evidence="1">
    <location>
        <begin position="76"/>
        <end position="96"/>
    </location>
</feature>
<accession>A0A417YZU4</accession>
<dbReference type="EMBL" id="QWEG01000001">
    <property type="protein sequence ID" value="RHW43397.1"/>
    <property type="molecule type" value="Genomic_DNA"/>
</dbReference>
<keyword evidence="1" id="KW-0472">Membrane</keyword>